<dbReference type="Pfam" id="PF07859">
    <property type="entry name" value="Abhydrolase_3"/>
    <property type="match status" value="2"/>
</dbReference>
<dbReference type="AlphaFoldDB" id="A0AAE0B8Q7"/>
<evidence type="ECO:0000313" key="5">
    <source>
        <dbReference type="Proteomes" id="UP001281410"/>
    </source>
</evidence>
<evidence type="ECO:0000256" key="2">
    <source>
        <dbReference type="ARBA" id="ARBA00022801"/>
    </source>
</evidence>
<evidence type="ECO:0000313" key="4">
    <source>
        <dbReference type="EMBL" id="KAK3231438.1"/>
    </source>
</evidence>
<feature type="domain" description="Alpha/beta hydrolase fold-3" evidence="3">
    <location>
        <begin position="289"/>
        <end position="353"/>
    </location>
</feature>
<dbReference type="EMBL" id="JANJYJ010000001">
    <property type="protein sequence ID" value="KAK3231438.1"/>
    <property type="molecule type" value="Genomic_DNA"/>
</dbReference>
<evidence type="ECO:0000256" key="1">
    <source>
        <dbReference type="ARBA" id="ARBA00010515"/>
    </source>
</evidence>
<reference evidence="4" key="1">
    <citation type="journal article" date="2023" name="Plant J.">
        <title>Genome sequences and population genomics provide insights into the demographic history, inbreeding, and mutation load of two 'living fossil' tree species of Dipteronia.</title>
        <authorList>
            <person name="Feng Y."/>
            <person name="Comes H.P."/>
            <person name="Chen J."/>
            <person name="Zhu S."/>
            <person name="Lu R."/>
            <person name="Zhang X."/>
            <person name="Li P."/>
            <person name="Qiu J."/>
            <person name="Olsen K.M."/>
            <person name="Qiu Y."/>
        </authorList>
    </citation>
    <scope>NUCLEOTIDE SEQUENCE</scope>
    <source>
        <strain evidence="4">NBL</strain>
    </source>
</reference>
<dbReference type="Proteomes" id="UP001281410">
    <property type="component" value="Unassembled WGS sequence"/>
</dbReference>
<evidence type="ECO:0000259" key="3">
    <source>
        <dbReference type="Pfam" id="PF07859"/>
    </source>
</evidence>
<accession>A0AAE0B8Q7</accession>
<organism evidence="4 5">
    <name type="scientific">Dipteronia sinensis</name>
    <dbReference type="NCBI Taxonomy" id="43782"/>
    <lineage>
        <taxon>Eukaryota</taxon>
        <taxon>Viridiplantae</taxon>
        <taxon>Streptophyta</taxon>
        <taxon>Embryophyta</taxon>
        <taxon>Tracheophyta</taxon>
        <taxon>Spermatophyta</taxon>
        <taxon>Magnoliopsida</taxon>
        <taxon>eudicotyledons</taxon>
        <taxon>Gunneridae</taxon>
        <taxon>Pentapetalae</taxon>
        <taxon>rosids</taxon>
        <taxon>malvids</taxon>
        <taxon>Sapindales</taxon>
        <taxon>Sapindaceae</taxon>
        <taxon>Hippocastanoideae</taxon>
        <taxon>Acereae</taxon>
        <taxon>Dipteronia</taxon>
    </lineage>
</organism>
<dbReference type="PANTHER" id="PTHR23024:SF458">
    <property type="entry name" value="ALPHA_BETA HYDROLASE FOLD-3 DOMAIN-CONTAINING PROTEIN"/>
    <property type="match status" value="1"/>
</dbReference>
<dbReference type="SUPFAM" id="SSF53474">
    <property type="entry name" value="alpha/beta-Hydrolases"/>
    <property type="match status" value="2"/>
</dbReference>
<proteinExistence type="inferred from homology"/>
<dbReference type="InterPro" id="IPR002168">
    <property type="entry name" value="Lipase_GDXG_HIS_AS"/>
</dbReference>
<dbReference type="PROSITE" id="PS01173">
    <property type="entry name" value="LIPASE_GDXG_HIS"/>
    <property type="match status" value="1"/>
</dbReference>
<feature type="domain" description="Alpha/beta hydrolase fold-3" evidence="3">
    <location>
        <begin position="97"/>
        <end position="165"/>
    </location>
</feature>
<dbReference type="InterPro" id="IPR050466">
    <property type="entry name" value="Carboxylest/Gibb_receptor"/>
</dbReference>
<name>A0AAE0B8Q7_9ROSI</name>
<dbReference type="PANTHER" id="PTHR23024">
    <property type="entry name" value="ARYLACETAMIDE DEACETYLASE"/>
    <property type="match status" value="1"/>
</dbReference>
<dbReference type="Gene3D" id="3.40.50.1820">
    <property type="entry name" value="alpha/beta hydrolase"/>
    <property type="match status" value="3"/>
</dbReference>
<keyword evidence="5" id="KW-1185">Reference proteome</keyword>
<keyword evidence="2" id="KW-0378">Hydrolase</keyword>
<comment type="caution">
    <text evidence="4">The sequence shown here is derived from an EMBL/GenBank/DDBJ whole genome shotgun (WGS) entry which is preliminary data.</text>
</comment>
<dbReference type="InterPro" id="IPR029058">
    <property type="entry name" value="AB_hydrolase_fold"/>
</dbReference>
<dbReference type="InterPro" id="IPR013094">
    <property type="entry name" value="AB_hydrolase_3"/>
</dbReference>
<comment type="similarity">
    <text evidence="1">Belongs to the 'GDXG' lipolytic enzyme family.</text>
</comment>
<sequence>MHNSSSSLANFSDLIMESTKPEIDYEFLPMLRVYKDGHVERLMETDFVPAVSNDPITGVSSKDITIVQEPNNNINISARLYLPKLTTTTTTQKFPLLVYFHGGAFCVSSPFTFKYHNCINALVAEANVVVVSVNYRKAPEHLIPAAYEDSWAALKWISSHSSNNGGAGSTGDSEFGLNVEILGIALIHPYFWGSDPIGSEFLNPASAAADRLWPFICPSNPDNDDPRVNPVVAGGPSLVGLGIQRPHHRSFIKRHNILKESNNNNINISARLYLPKLTNTTTTQKFPLLVYFHGVGFCISSPFTSKYHNYVNALVAEANVVAVSVNYRKAPEHPIPAAYEDSWAALKWVASHSGNNGDRYWVYYNALSKCGWMGVVEIFETDCENHGFHLYDFPSHLPSQKAKDLIRRLAAFFNRDMPPLP</sequence>
<dbReference type="GO" id="GO:0016787">
    <property type="term" value="F:hydrolase activity"/>
    <property type="evidence" value="ECO:0007669"/>
    <property type="project" value="UniProtKB-KW"/>
</dbReference>
<gene>
    <name evidence="4" type="ORF">Dsin_003319</name>
</gene>
<protein>
    <recommendedName>
        <fullName evidence="3">Alpha/beta hydrolase fold-3 domain-containing protein</fullName>
    </recommendedName>
</protein>